<dbReference type="Gene3D" id="3.40.30.10">
    <property type="entry name" value="Glutaredoxin"/>
    <property type="match status" value="1"/>
</dbReference>
<dbReference type="InterPro" id="IPR012336">
    <property type="entry name" value="Thioredoxin-like_fold"/>
</dbReference>
<dbReference type="EMBL" id="BAAAUD010000033">
    <property type="protein sequence ID" value="GAA2943343.1"/>
    <property type="molecule type" value="Genomic_DNA"/>
</dbReference>
<feature type="compositionally biased region" description="Low complexity" evidence="1">
    <location>
        <begin position="1"/>
        <end position="19"/>
    </location>
</feature>
<evidence type="ECO:0000313" key="4">
    <source>
        <dbReference type="Proteomes" id="UP001500403"/>
    </source>
</evidence>
<evidence type="ECO:0000259" key="2">
    <source>
        <dbReference type="Pfam" id="PF13462"/>
    </source>
</evidence>
<proteinExistence type="predicted"/>
<dbReference type="RefSeq" id="WP_344495375.1">
    <property type="nucleotide sequence ID" value="NZ_BAAAUD010000033.1"/>
</dbReference>
<evidence type="ECO:0000313" key="3">
    <source>
        <dbReference type="EMBL" id="GAA2943343.1"/>
    </source>
</evidence>
<sequence length="217" mass="22373">MSRTPSQGPGAAGSPAAVPDHTSGPGGLVVPYGPDGDDVPVLSVYEDPRCPYCAAMERSSGAAVRAFADEGRLRLEYHFATFLDASLGGRGSKLALGALGAAADEGQAAFKGLHEALYANQPAESDDAYGDTAHLLVVAGTVACLPSEAFRQAVEDGTYLPWAEAVADAFERGGVRGTPALRLNGRSLHAFDKEGRALPGPEVAQQIEQALAPGRTI</sequence>
<feature type="region of interest" description="Disordered" evidence="1">
    <location>
        <begin position="1"/>
        <end position="32"/>
    </location>
</feature>
<name>A0ABN3XAH8_9ACTN</name>
<dbReference type="CDD" id="cd02972">
    <property type="entry name" value="DsbA_family"/>
    <property type="match status" value="1"/>
</dbReference>
<dbReference type="Pfam" id="PF13462">
    <property type="entry name" value="Thioredoxin_4"/>
    <property type="match status" value="1"/>
</dbReference>
<reference evidence="3 4" key="1">
    <citation type="journal article" date="2019" name="Int. J. Syst. Evol. Microbiol.">
        <title>The Global Catalogue of Microorganisms (GCM) 10K type strain sequencing project: providing services to taxonomists for standard genome sequencing and annotation.</title>
        <authorList>
            <consortium name="The Broad Institute Genomics Platform"/>
            <consortium name="The Broad Institute Genome Sequencing Center for Infectious Disease"/>
            <person name="Wu L."/>
            <person name="Ma J."/>
        </authorList>
    </citation>
    <scope>NUCLEOTIDE SEQUENCE [LARGE SCALE GENOMIC DNA]</scope>
    <source>
        <strain evidence="3 4">JCM 9088</strain>
    </source>
</reference>
<dbReference type="Proteomes" id="UP001500403">
    <property type="component" value="Unassembled WGS sequence"/>
</dbReference>
<comment type="caution">
    <text evidence="3">The sequence shown here is derived from an EMBL/GenBank/DDBJ whole genome shotgun (WGS) entry which is preliminary data.</text>
</comment>
<keyword evidence="4" id="KW-1185">Reference proteome</keyword>
<organism evidence="3 4">
    <name type="scientific">Streptomyces enissocaesilis</name>
    <dbReference type="NCBI Taxonomy" id="332589"/>
    <lineage>
        <taxon>Bacteria</taxon>
        <taxon>Bacillati</taxon>
        <taxon>Actinomycetota</taxon>
        <taxon>Actinomycetes</taxon>
        <taxon>Kitasatosporales</taxon>
        <taxon>Streptomycetaceae</taxon>
        <taxon>Streptomyces</taxon>
        <taxon>Streptomyces rochei group</taxon>
    </lineage>
</organism>
<dbReference type="InterPro" id="IPR036249">
    <property type="entry name" value="Thioredoxin-like_sf"/>
</dbReference>
<feature type="domain" description="Thioredoxin-like fold" evidence="2">
    <location>
        <begin position="42"/>
        <end position="189"/>
    </location>
</feature>
<accession>A0ABN3XAH8</accession>
<evidence type="ECO:0000256" key="1">
    <source>
        <dbReference type="SAM" id="MobiDB-lite"/>
    </source>
</evidence>
<dbReference type="SUPFAM" id="SSF52833">
    <property type="entry name" value="Thioredoxin-like"/>
    <property type="match status" value="1"/>
</dbReference>
<gene>
    <name evidence="3" type="ORF">GCM10010446_30780</name>
</gene>
<protein>
    <recommendedName>
        <fullName evidence="2">Thioredoxin-like fold domain-containing protein</fullName>
    </recommendedName>
</protein>